<keyword evidence="2" id="KW-1003">Cell membrane</keyword>
<protein>
    <submittedName>
        <fullName evidence="11">Putative Xenobiotic-transporting ATPase</fullName>
        <ecNumber evidence="11">3.6.3.44</ecNumber>
    </submittedName>
</protein>
<evidence type="ECO:0000313" key="11">
    <source>
        <dbReference type="EMBL" id="SBT09390.1"/>
    </source>
</evidence>
<dbReference type="Gene3D" id="3.40.50.300">
    <property type="entry name" value="P-loop containing nucleotide triphosphate hydrolases"/>
    <property type="match status" value="1"/>
</dbReference>
<dbReference type="GO" id="GO:0005886">
    <property type="term" value="C:plasma membrane"/>
    <property type="evidence" value="ECO:0007669"/>
    <property type="project" value="UniProtKB-SubCell"/>
</dbReference>
<dbReference type="SUPFAM" id="SSF52540">
    <property type="entry name" value="P-loop containing nucleoside triphosphate hydrolases"/>
    <property type="match status" value="1"/>
</dbReference>
<keyword evidence="3 8" id="KW-0812">Transmembrane</keyword>
<dbReference type="GO" id="GO:0140359">
    <property type="term" value="F:ABC-type transporter activity"/>
    <property type="evidence" value="ECO:0007669"/>
    <property type="project" value="InterPro"/>
</dbReference>
<dbReference type="PANTHER" id="PTHR24221">
    <property type="entry name" value="ATP-BINDING CASSETTE SUB-FAMILY B"/>
    <property type="match status" value="1"/>
</dbReference>
<dbReference type="Gene3D" id="1.20.1560.10">
    <property type="entry name" value="ABC transporter type 1, transmembrane domain"/>
    <property type="match status" value="1"/>
</dbReference>
<dbReference type="InterPro" id="IPR011527">
    <property type="entry name" value="ABC1_TM_dom"/>
</dbReference>
<feature type="transmembrane region" description="Helical" evidence="8">
    <location>
        <begin position="20"/>
        <end position="45"/>
    </location>
</feature>
<gene>
    <name evidence="11" type="ORF">PROAA_320052</name>
</gene>
<dbReference type="EMBL" id="FLQY01000246">
    <property type="protein sequence ID" value="SBT09390.1"/>
    <property type="molecule type" value="Genomic_DNA"/>
</dbReference>
<dbReference type="InterPro" id="IPR003439">
    <property type="entry name" value="ABC_transporter-like_ATP-bd"/>
</dbReference>
<dbReference type="InterPro" id="IPR017871">
    <property type="entry name" value="ABC_transporter-like_CS"/>
</dbReference>
<feature type="transmembrane region" description="Helical" evidence="8">
    <location>
        <begin position="74"/>
        <end position="102"/>
    </location>
</feature>
<reference evidence="11 12" key="1">
    <citation type="submission" date="2016-06" db="EMBL/GenBank/DDBJ databases">
        <authorList>
            <person name="Kjaerup R.B."/>
            <person name="Dalgaard T.S."/>
            <person name="Juul-Madsen H.R."/>
        </authorList>
    </citation>
    <scope>NUCLEOTIDE SEQUENCE [LARGE SCALE GENOMIC DNA]</scope>
    <source>
        <strain evidence="11">2</strain>
    </source>
</reference>
<organism evidence="11 12">
    <name type="scientific">Candidatus Propionivibrio aalborgensis</name>
    <dbReference type="NCBI Taxonomy" id="1860101"/>
    <lineage>
        <taxon>Bacteria</taxon>
        <taxon>Pseudomonadati</taxon>
        <taxon>Pseudomonadota</taxon>
        <taxon>Betaproteobacteria</taxon>
        <taxon>Rhodocyclales</taxon>
        <taxon>Rhodocyclaceae</taxon>
        <taxon>Propionivibrio</taxon>
    </lineage>
</organism>
<comment type="subcellular location">
    <subcellularLocation>
        <location evidence="1">Cell membrane</location>
        <topology evidence="1">Multi-pass membrane protein</topology>
    </subcellularLocation>
</comment>
<accession>A0A1A8XWL8</accession>
<dbReference type="GO" id="GO:0005524">
    <property type="term" value="F:ATP binding"/>
    <property type="evidence" value="ECO:0007669"/>
    <property type="project" value="UniProtKB-KW"/>
</dbReference>
<dbReference type="InterPro" id="IPR036640">
    <property type="entry name" value="ABC1_TM_sf"/>
</dbReference>
<evidence type="ECO:0000256" key="2">
    <source>
        <dbReference type="ARBA" id="ARBA00022475"/>
    </source>
</evidence>
<evidence type="ECO:0000256" key="5">
    <source>
        <dbReference type="ARBA" id="ARBA00022840"/>
    </source>
</evidence>
<dbReference type="GO" id="GO:0016887">
    <property type="term" value="F:ATP hydrolysis activity"/>
    <property type="evidence" value="ECO:0007669"/>
    <property type="project" value="InterPro"/>
</dbReference>
<dbReference type="PROSITE" id="PS50893">
    <property type="entry name" value="ABC_TRANSPORTER_2"/>
    <property type="match status" value="1"/>
</dbReference>
<dbReference type="SUPFAM" id="SSF90123">
    <property type="entry name" value="ABC transporter transmembrane region"/>
    <property type="match status" value="1"/>
</dbReference>
<dbReference type="InterPro" id="IPR039421">
    <property type="entry name" value="Type_1_exporter"/>
</dbReference>
<feature type="domain" description="ABC transporter" evidence="9">
    <location>
        <begin position="363"/>
        <end position="600"/>
    </location>
</feature>
<sequence>MLNHIKGSLALANEREKFLLLVLFVVNLAGAILEAGGVGLVYVFLKAVLEPETLGGLELFQKLHGWMAIEERHVFFAVMTLFVMAVFLVRIAIQFVGTWMTLWMRKKLQTRVAGVLFSGYMRVPYVRHLSSKSSQLMNNVTANAGAAVAQCTMGLVEIGSSVILAAVFVVTLLAVKPIETLVAVIVIAALAIIYWHVMHERLVLWGRRMMRANEGVYAAVGETAAAIKTIKVNGVEKAFEERFGALVEEQMSLTIKNGLAQQTPRLILESVIVVGVFGTMFSVFVVGETVQSIIPTMALFGIAALRMAPAFVRIIAALQLYRNSTPCLEAILPDYREFETEHRKSLDDGKPPPTRRLALERSITLENVVFRYAGTDSPALNGVDIEISSGHLVGFAGSSGSGKSTTVDVLLGLLEPAGGRVLIDGEPRMPAGKPGQAGFFAYVPQEPLILDDTIRSNVAFGMKPESIDDDKVYDALKGAALYDKVIGLPGRLNSTMGERGNAFSGGERQRLGIARALYLDAPVIILDEPTASLDATTEHEVTEAIQKLRGSKTIVVIAHRLSSIFHCDTIYFFEDGKVAGQGSFNELTSDLPAFRKMVEHLRCGDAVAVQ</sequence>
<dbReference type="PANTHER" id="PTHR24221:SF654">
    <property type="entry name" value="ATP-BINDING CASSETTE SUB-FAMILY B MEMBER 6"/>
    <property type="match status" value="1"/>
</dbReference>
<keyword evidence="4" id="KW-0547">Nucleotide-binding</keyword>
<dbReference type="SMART" id="SM00382">
    <property type="entry name" value="AAA"/>
    <property type="match status" value="1"/>
</dbReference>
<keyword evidence="12" id="KW-1185">Reference proteome</keyword>
<evidence type="ECO:0000313" key="12">
    <source>
        <dbReference type="Proteomes" id="UP000199600"/>
    </source>
</evidence>
<dbReference type="Proteomes" id="UP000199600">
    <property type="component" value="Unassembled WGS sequence"/>
</dbReference>
<dbReference type="Pfam" id="PF00005">
    <property type="entry name" value="ABC_tran"/>
    <property type="match status" value="1"/>
</dbReference>
<dbReference type="InterPro" id="IPR003593">
    <property type="entry name" value="AAA+_ATPase"/>
</dbReference>
<keyword evidence="6 8" id="KW-1133">Transmembrane helix</keyword>
<evidence type="ECO:0000259" key="10">
    <source>
        <dbReference type="PROSITE" id="PS50929"/>
    </source>
</evidence>
<evidence type="ECO:0000256" key="8">
    <source>
        <dbReference type="SAM" id="Phobius"/>
    </source>
</evidence>
<dbReference type="GO" id="GO:0034040">
    <property type="term" value="F:ATPase-coupled lipid transmembrane transporter activity"/>
    <property type="evidence" value="ECO:0007669"/>
    <property type="project" value="TreeGrafter"/>
</dbReference>
<feature type="transmembrane region" description="Helical" evidence="8">
    <location>
        <begin position="266"/>
        <end position="287"/>
    </location>
</feature>
<dbReference type="PROSITE" id="PS00211">
    <property type="entry name" value="ABC_TRANSPORTER_1"/>
    <property type="match status" value="1"/>
</dbReference>
<keyword evidence="7 8" id="KW-0472">Membrane</keyword>
<evidence type="ECO:0000256" key="4">
    <source>
        <dbReference type="ARBA" id="ARBA00022741"/>
    </source>
</evidence>
<dbReference type="AlphaFoldDB" id="A0A1A8XWL8"/>
<feature type="transmembrane region" description="Helical" evidence="8">
    <location>
        <begin position="155"/>
        <end position="175"/>
    </location>
</feature>
<dbReference type="RefSeq" id="WP_186411578.1">
    <property type="nucleotide sequence ID" value="NZ_FLQY01000246.1"/>
</dbReference>
<proteinExistence type="predicted"/>
<dbReference type="InterPro" id="IPR027417">
    <property type="entry name" value="P-loop_NTPase"/>
</dbReference>
<name>A0A1A8XWL8_9RHOO</name>
<feature type="transmembrane region" description="Helical" evidence="8">
    <location>
        <begin position="293"/>
        <end position="316"/>
    </location>
</feature>
<feature type="transmembrane region" description="Helical" evidence="8">
    <location>
        <begin position="181"/>
        <end position="198"/>
    </location>
</feature>
<feature type="domain" description="ABC transmembrane type-1" evidence="10">
    <location>
        <begin position="21"/>
        <end position="323"/>
    </location>
</feature>
<keyword evidence="11" id="KW-0378">Hydrolase</keyword>
<evidence type="ECO:0000256" key="1">
    <source>
        <dbReference type="ARBA" id="ARBA00004651"/>
    </source>
</evidence>
<dbReference type="PROSITE" id="PS50929">
    <property type="entry name" value="ABC_TM1F"/>
    <property type="match status" value="1"/>
</dbReference>
<evidence type="ECO:0000256" key="7">
    <source>
        <dbReference type="ARBA" id="ARBA00023136"/>
    </source>
</evidence>
<evidence type="ECO:0000256" key="6">
    <source>
        <dbReference type="ARBA" id="ARBA00022989"/>
    </source>
</evidence>
<keyword evidence="5" id="KW-0067">ATP-binding</keyword>
<dbReference type="EC" id="3.6.3.44" evidence="11"/>
<evidence type="ECO:0000259" key="9">
    <source>
        <dbReference type="PROSITE" id="PS50893"/>
    </source>
</evidence>
<evidence type="ECO:0000256" key="3">
    <source>
        <dbReference type="ARBA" id="ARBA00022692"/>
    </source>
</evidence>